<name>A0A7I8LM19_SPIIN</name>
<dbReference type="AlphaFoldDB" id="A0A7I8LM19"/>
<reference evidence="1" key="1">
    <citation type="submission" date="2020-02" db="EMBL/GenBank/DDBJ databases">
        <authorList>
            <person name="Scholz U."/>
            <person name="Mascher M."/>
            <person name="Fiebig A."/>
        </authorList>
    </citation>
    <scope>NUCLEOTIDE SEQUENCE</scope>
</reference>
<organism evidence="1 2">
    <name type="scientific">Spirodela intermedia</name>
    <name type="common">Intermediate duckweed</name>
    <dbReference type="NCBI Taxonomy" id="51605"/>
    <lineage>
        <taxon>Eukaryota</taxon>
        <taxon>Viridiplantae</taxon>
        <taxon>Streptophyta</taxon>
        <taxon>Embryophyta</taxon>
        <taxon>Tracheophyta</taxon>
        <taxon>Spermatophyta</taxon>
        <taxon>Magnoliopsida</taxon>
        <taxon>Liliopsida</taxon>
        <taxon>Araceae</taxon>
        <taxon>Lemnoideae</taxon>
        <taxon>Spirodela</taxon>
    </lineage>
</organism>
<dbReference type="EMBL" id="LR746280">
    <property type="protein sequence ID" value="CAA7410304.1"/>
    <property type="molecule type" value="Genomic_DNA"/>
</dbReference>
<sequence length="48" mass="5798">MYFKHKGSIKEYRDEFERLLVYLPLIYEKIMMKIFAKGLKKGIKAELS</sequence>
<evidence type="ECO:0000313" key="2">
    <source>
        <dbReference type="Proteomes" id="UP000663760"/>
    </source>
</evidence>
<protein>
    <submittedName>
        <fullName evidence="1">Uncharacterized protein</fullName>
    </submittedName>
</protein>
<gene>
    <name evidence="1" type="ORF">SI8410_17020982</name>
</gene>
<evidence type="ECO:0000313" key="1">
    <source>
        <dbReference type="EMBL" id="CAA7410304.1"/>
    </source>
</evidence>
<proteinExistence type="predicted"/>
<dbReference type="Proteomes" id="UP000663760">
    <property type="component" value="Chromosome 17"/>
</dbReference>
<accession>A0A7I8LM19</accession>
<keyword evidence="2" id="KW-1185">Reference proteome</keyword>